<feature type="domain" description="NlpC/P60" evidence="8">
    <location>
        <begin position="251"/>
        <end position="367"/>
    </location>
</feature>
<dbReference type="Proteomes" id="UP001614264">
    <property type="component" value="Unassembled WGS sequence"/>
</dbReference>
<feature type="signal peptide" evidence="7">
    <location>
        <begin position="1"/>
        <end position="32"/>
    </location>
</feature>
<feature type="coiled-coil region" evidence="5">
    <location>
        <begin position="45"/>
        <end position="100"/>
    </location>
</feature>
<dbReference type="InterPro" id="IPR000064">
    <property type="entry name" value="NLP_P60_dom"/>
</dbReference>
<keyword evidence="4" id="KW-0788">Thiol protease</keyword>
<evidence type="ECO:0000256" key="1">
    <source>
        <dbReference type="ARBA" id="ARBA00007074"/>
    </source>
</evidence>
<evidence type="ECO:0000256" key="2">
    <source>
        <dbReference type="ARBA" id="ARBA00022670"/>
    </source>
</evidence>
<sequence>MNVSTGGRRLRSRGATAALVCAIVLSPGPGYAAPGDPDPNTGQSIEDIRDQLDGLYREAEVATEAYNAANEKATEQEKRLTTLRKDLTRAEKRVKDLHALAGAAARTQYRGGDLAATGIQLLLGDHPESALDEASQARQAMRGLVNVSETQKTARQELGEQTEAATKELRKLKSSRADKAAAKQKIEKKIATAERIEAGLEEEQTRRLAQLERERAKEAEARWTASGGSSGGSAGKGKGKAQGPGGGTQVSGAAGKAVDFAMAQIGKPYVWGAVGPSSYDCSGLTSAAWAAAGHPIPRTSQAQWGGLTRVSLSSARPGDLIIYYNDATHVGMYIGGGQIVHAPRPGRDITTAPAASMPVLGVVRPGV</sequence>
<evidence type="ECO:0000313" key="9">
    <source>
        <dbReference type="EMBL" id="MFI7870464.1"/>
    </source>
</evidence>
<name>A0ABW8B655_9ACTN</name>
<feature type="compositionally biased region" description="Basic and acidic residues" evidence="6">
    <location>
        <begin position="212"/>
        <end position="221"/>
    </location>
</feature>
<dbReference type="SUPFAM" id="SSF54001">
    <property type="entry name" value="Cysteine proteinases"/>
    <property type="match status" value="1"/>
</dbReference>
<proteinExistence type="inferred from homology"/>
<protein>
    <submittedName>
        <fullName evidence="9">NlpC/P60 family protein</fullName>
    </submittedName>
</protein>
<feature type="chain" id="PRO_5046913851" evidence="7">
    <location>
        <begin position="33"/>
        <end position="367"/>
    </location>
</feature>
<keyword evidence="2" id="KW-0645">Protease</keyword>
<dbReference type="RefSeq" id="WP_399591657.1">
    <property type="nucleotide sequence ID" value="NZ_JBITPR010000023.1"/>
</dbReference>
<dbReference type="InterPro" id="IPR038765">
    <property type="entry name" value="Papain-like_cys_pep_sf"/>
</dbReference>
<dbReference type="EMBL" id="JBITPR010000023">
    <property type="protein sequence ID" value="MFI7870464.1"/>
    <property type="molecule type" value="Genomic_DNA"/>
</dbReference>
<keyword evidence="3" id="KW-0378">Hydrolase</keyword>
<dbReference type="PANTHER" id="PTHR47359:SF3">
    <property type="entry name" value="NLP_P60 DOMAIN-CONTAINING PROTEIN-RELATED"/>
    <property type="match status" value="1"/>
</dbReference>
<evidence type="ECO:0000259" key="8">
    <source>
        <dbReference type="PROSITE" id="PS51935"/>
    </source>
</evidence>
<dbReference type="InterPro" id="IPR051794">
    <property type="entry name" value="PG_Endopeptidase_C40"/>
</dbReference>
<organism evidence="9 10">
    <name type="scientific">Streptomyces salinarius</name>
    <dbReference type="NCBI Taxonomy" id="2762598"/>
    <lineage>
        <taxon>Bacteria</taxon>
        <taxon>Bacillati</taxon>
        <taxon>Actinomycetota</taxon>
        <taxon>Actinomycetes</taxon>
        <taxon>Kitasatosporales</taxon>
        <taxon>Streptomycetaceae</taxon>
        <taxon>Streptomyces</taxon>
    </lineage>
</organism>
<evidence type="ECO:0000256" key="3">
    <source>
        <dbReference type="ARBA" id="ARBA00022801"/>
    </source>
</evidence>
<keyword evidence="5" id="KW-0175">Coiled coil</keyword>
<dbReference type="Gene3D" id="3.90.1720.10">
    <property type="entry name" value="endopeptidase domain like (from Nostoc punctiforme)"/>
    <property type="match status" value="1"/>
</dbReference>
<feature type="compositionally biased region" description="Gly residues" evidence="6">
    <location>
        <begin position="228"/>
        <end position="249"/>
    </location>
</feature>
<accession>A0ABW8B655</accession>
<dbReference type="PROSITE" id="PS51935">
    <property type="entry name" value="NLPC_P60"/>
    <property type="match status" value="1"/>
</dbReference>
<evidence type="ECO:0000256" key="5">
    <source>
        <dbReference type="SAM" id="Coils"/>
    </source>
</evidence>
<evidence type="ECO:0000313" key="10">
    <source>
        <dbReference type="Proteomes" id="UP001614264"/>
    </source>
</evidence>
<reference evidence="9 10" key="1">
    <citation type="submission" date="2024-07" db="EMBL/GenBank/DDBJ databases">
        <title>Whole genome sequencing of Prodigiosin pigment-producing Streptomyces salinarius isolated from rhizosphere soil of Arachis hypogaea.</title>
        <authorList>
            <person name="Vidhya A."/>
            <person name="Ramya S."/>
        </authorList>
    </citation>
    <scope>NUCLEOTIDE SEQUENCE [LARGE SCALE GENOMIC DNA]</scope>
    <source>
        <strain evidence="9 10">VRMG2420</strain>
    </source>
</reference>
<comment type="similarity">
    <text evidence="1">Belongs to the peptidase C40 family.</text>
</comment>
<evidence type="ECO:0000256" key="4">
    <source>
        <dbReference type="ARBA" id="ARBA00022807"/>
    </source>
</evidence>
<dbReference type="PANTHER" id="PTHR47359">
    <property type="entry name" value="PEPTIDOGLYCAN DL-ENDOPEPTIDASE CWLO"/>
    <property type="match status" value="1"/>
</dbReference>
<evidence type="ECO:0000256" key="6">
    <source>
        <dbReference type="SAM" id="MobiDB-lite"/>
    </source>
</evidence>
<comment type="caution">
    <text evidence="9">The sequence shown here is derived from an EMBL/GenBank/DDBJ whole genome shotgun (WGS) entry which is preliminary data.</text>
</comment>
<keyword evidence="10" id="KW-1185">Reference proteome</keyword>
<feature type="region of interest" description="Disordered" evidence="6">
    <location>
        <begin position="212"/>
        <end position="252"/>
    </location>
</feature>
<keyword evidence="7" id="KW-0732">Signal</keyword>
<dbReference type="Pfam" id="PF00877">
    <property type="entry name" value="NLPC_P60"/>
    <property type="match status" value="1"/>
</dbReference>
<gene>
    <name evidence="9" type="ORF">AB4829_07625</name>
</gene>
<evidence type="ECO:0000256" key="7">
    <source>
        <dbReference type="SAM" id="SignalP"/>
    </source>
</evidence>